<organism evidence="2 3">
    <name type="scientific">Sporothrix schenckii 1099-18</name>
    <dbReference type="NCBI Taxonomy" id="1397361"/>
    <lineage>
        <taxon>Eukaryota</taxon>
        <taxon>Fungi</taxon>
        <taxon>Dikarya</taxon>
        <taxon>Ascomycota</taxon>
        <taxon>Pezizomycotina</taxon>
        <taxon>Sordariomycetes</taxon>
        <taxon>Sordariomycetidae</taxon>
        <taxon>Ophiostomatales</taxon>
        <taxon>Ophiostomataceae</taxon>
        <taxon>Sporothrix</taxon>
    </lineage>
</organism>
<evidence type="ECO:0000256" key="1">
    <source>
        <dbReference type="SAM" id="MobiDB-lite"/>
    </source>
</evidence>
<protein>
    <submittedName>
        <fullName evidence="2">Uncharacterized protein</fullName>
    </submittedName>
</protein>
<name>A0A0F2MBW7_SPOSC</name>
<dbReference type="GeneID" id="27665030"/>
<dbReference type="RefSeq" id="XP_016589235.1">
    <property type="nucleotide sequence ID" value="XM_016729753.1"/>
</dbReference>
<feature type="compositionally biased region" description="Basic and acidic residues" evidence="1">
    <location>
        <begin position="57"/>
        <end position="72"/>
    </location>
</feature>
<accession>A0A0F2MBW7</accession>
<dbReference type="Proteomes" id="UP000033710">
    <property type="component" value="Unassembled WGS sequence"/>
</dbReference>
<reference evidence="2 3" key="2">
    <citation type="journal article" date="2015" name="Eukaryot. Cell">
        <title>Asexual propagation of a virulent clone complex in a human and feline outbreak of sporotrichosis.</title>
        <authorList>
            <person name="Teixeira Mde M."/>
            <person name="Rodrigues A.M."/>
            <person name="Tsui C.K."/>
            <person name="de Almeida L.G."/>
            <person name="Van Diepeningen A.D."/>
            <person name="van den Ende B.G."/>
            <person name="Fernandes G.F."/>
            <person name="Kano R."/>
            <person name="Hamelin R.C."/>
            <person name="Lopes-Bezerra L.M."/>
            <person name="Vasconcelos A.T."/>
            <person name="de Hoog S."/>
            <person name="de Camargo Z.P."/>
            <person name="Felipe M.S."/>
        </authorList>
    </citation>
    <scope>NUCLEOTIDE SEQUENCE [LARGE SCALE GENOMIC DNA]</scope>
    <source>
        <strain evidence="2 3">1099-18</strain>
    </source>
</reference>
<reference evidence="2 3" key="1">
    <citation type="journal article" date="2014" name="BMC Genomics">
        <title>Comparative genomics of the major fungal agents of human and animal Sporotrichosis: Sporothrix schenckii and Sporothrix brasiliensis.</title>
        <authorList>
            <person name="Teixeira M.M."/>
            <person name="de Almeida L.G."/>
            <person name="Kubitschek-Barreira P."/>
            <person name="Alves F.L."/>
            <person name="Kioshima E.S."/>
            <person name="Abadio A.K."/>
            <person name="Fernandes L."/>
            <person name="Derengowski L.S."/>
            <person name="Ferreira K.S."/>
            <person name="Souza R.C."/>
            <person name="Ruiz J.C."/>
            <person name="de Andrade N.C."/>
            <person name="Paes H.C."/>
            <person name="Nicola A.M."/>
            <person name="Albuquerque P."/>
            <person name="Gerber A.L."/>
            <person name="Martins V.P."/>
            <person name="Peconick L.D."/>
            <person name="Neto A.V."/>
            <person name="Chaucanez C.B."/>
            <person name="Silva P.A."/>
            <person name="Cunha O.L."/>
            <person name="de Oliveira F.F."/>
            <person name="dos Santos T.C."/>
            <person name="Barros A.L."/>
            <person name="Soares M.A."/>
            <person name="de Oliveira L.M."/>
            <person name="Marini M.M."/>
            <person name="Villalobos-Duno H."/>
            <person name="Cunha M.M."/>
            <person name="de Hoog S."/>
            <person name="da Silveira J.F."/>
            <person name="Henrissat B."/>
            <person name="Nino-Vega G.A."/>
            <person name="Cisalpino P.S."/>
            <person name="Mora-Montes H.M."/>
            <person name="Almeida S.R."/>
            <person name="Stajich J.E."/>
            <person name="Lopes-Bezerra L.M."/>
            <person name="Vasconcelos A.T."/>
            <person name="Felipe M.S."/>
        </authorList>
    </citation>
    <scope>NUCLEOTIDE SEQUENCE [LARGE SCALE GENOMIC DNA]</scope>
    <source>
        <strain evidence="2 3">1099-18</strain>
    </source>
</reference>
<dbReference type="AlphaFoldDB" id="A0A0F2MBW7"/>
<comment type="caution">
    <text evidence="2">The sequence shown here is derived from an EMBL/GenBank/DDBJ whole genome shotgun (WGS) entry which is preliminary data.</text>
</comment>
<evidence type="ECO:0000313" key="3">
    <source>
        <dbReference type="Proteomes" id="UP000033710"/>
    </source>
</evidence>
<gene>
    <name evidence="2" type="ORF">SPSK_02892</name>
</gene>
<evidence type="ECO:0000313" key="2">
    <source>
        <dbReference type="EMBL" id="KJR86559.1"/>
    </source>
</evidence>
<dbReference type="EMBL" id="AXCR01000006">
    <property type="protein sequence ID" value="KJR86559.1"/>
    <property type="molecule type" value="Genomic_DNA"/>
</dbReference>
<dbReference type="VEuPathDB" id="FungiDB:SPSK_02892"/>
<dbReference type="KEGG" id="ssck:SPSK_02892"/>
<feature type="compositionally biased region" description="Basic and acidic residues" evidence="1">
    <location>
        <begin position="9"/>
        <end position="27"/>
    </location>
</feature>
<sequence>MEVSSVFGGKREGGASEAERHGRHEQQGDGVELDGFGNCPLADLRCGGKPGKKRKEKQQVQRQERKEKKEGL</sequence>
<proteinExistence type="predicted"/>
<feature type="region of interest" description="Disordered" evidence="1">
    <location>
        <begin position="1"/>
        <end position="72"/>
    </location>
</feature>